<gene>
    <name evidence="15" type="ORF">SAMN04488101_102575</name>
</gene>
<dbReference type="GO" id="GO:0046872">
    <property type="term" value="F:metal ion binding"/>
    <property type="evidence" value="ECO:0007669"/>
    <property type="project" value="UniProtKB-KW"/>
</dbReference>
<dbReference type="RefSeq" id="WP_084288550.1">
    <property type="nucleotide sequence ID" value="NZ_FWYB01000002.1"/>
</dbReference>
<keyword evidence="12" id="KW-1015">Disulfide bond</keyword>
<dbReference type="OrthoDB" id="7943907at2"/>
<organism evidence="15 16">
    <name type="scientific">Pedobacter nyackensis</name>
    <dbReference type="NCBI Taxonomy" id="475255"/>
    <lineage>
        <taxon>Bacteria</taxon>
        <taxon>Pseudomonadati</taxon>
        <taxon>Bacteroidota</taxon>
        <taxon>Sphingobacteriia</taxon>
        <taxon>Sphingobacteriales</taxon>
        <taxon>Sphingobacteriaceae</taxon>
        <taxon>Pedobacter</taxon>
    </lineage>
</organism>
<evidence type="ECO:0000256" key="5">
    <source>
        <dbReference type="ARBA" id="ARBA00022692"/>
    </source>
</evidence>
<dbReference type="GO" id="GO:0016020">
    <property type="term" value="C:membrane"/>
    <property type="evidence" value="ECO:0007669"/>
    <property type="project" value="InterPro"/>
</dbReference>
<evidence type="ECO:0000256" key="3">
    <source>
        <dbReference type="ARBA" id="ARBA00022676"/>
    </source>
</evidence>
<evidence type="ECO:0000313" key="16">
    <source>
        <dbReference type="Proteomes" id="UP000192678"/>
    </source>
</evidence>
<keyword evidence="9" id="KW-1133">Transmembrane helix</keyword>
<evidence type="ECO:0000256" key="2">
    <source>
        <dbReference type="ARBA" id="ARBA00004648"/>
    </source>
</evidence>
<keyword evidence="13" id="KW-0325">Glycoprotein</keyword>
<evidence type="ECO:0000256" key="12">
    <source>
        <dbReference type="ARBA" id="ARBA00023157"/>
    </source>
</evidence>
<protein>
    <recommendedName>
        <fullName evidence="14">Peptide O-xylosyltransferase</fullName>
    </recommendedName>
</protein>
<evidence type="ECO:0000313" key="15">
    <source>
        <dbReference type="EMBL" id="SMC73509.1"/>
    </source>
</evidence>
<dbReference type="AlphaFoldDB" id="A0A1W2BKL3"/>
<reference evidence="15 16" key="1">
    <citation type="submission" date="2017-04" db="EMBL/GenBank/DDBJ databases">
        <authorList>
            <person name="Afonso C.L."/>
            <person name="Miller P.J."/>
            <person name="Scott M.A."/>
            <person name="Spackman E."/>
            <person name="Goraichik I."/>
            <person name="Dimitrov K.M."/>
            <person name="Suarez D.L."/>
            <person name="Swayne D.E."/>
        </authorList>
    </citation>
    <scope>NUCLEOTIDE SEQUENCE [LARGE SCALE GENOMIC DNA]</scope>
    <source>
        <strain evidence="15 16">DSM 19625</strain>
    </source>
</reference>
<evidence type="ECO:0000256" key="6">
    <source>
        <dbReference type="ARBA" id="ARBA00022723"/>
    </source>
</evidence>
<dbReference type="EMBL" id="FWYB01000002">
    <property type="protein sequence ID" value="SMC73509.1"/>
    <property type="molecule type" value="Genomic_DNA"/>
</dbReference>
<keyword evidence="3" id="KW-0328">Glycosyltransferase</keyword>
<sequence length="283" mass="33289">MRLAHLILAHCSPLQLERLVKRLIYSETDVYIHLDKKSDLTKFVHLASLPNVLFIKNRTKVTWGDYTMVKATLDSMEEILSNPYEYSHINLLSGQDYPLKGPAEIQSFLFSNPGKTFMKSFSIYEDWKEAIERLTKYHFSEYNYPLKYRIQGILNKILPPKRLPNNLNPYGLSQWVTIAPAHARYVINYLKENRSVERFFKMTWGADELVFQTILLNSVWKDNVVNEYLRYIKFPKGGSRPIVFTMEDADDIMISERFYARKFDMDIDKDVLDYIDAAIDKKT</sequence>
<dbReference type="PANTHER" id="PTHR46025">
    <property type="entry name" value="XYLOSYLTRANSFERASE OXT"/>
    <property type="match status" value="1"/>
</dbReference>
<dbReference type="InterPro" id="IPR003406">
    <property type="entry name" value="Glyco_trans_14"/>
</dbReference>
<accession>A0A1W2BKL3</accession>
<evidence type="ECO:0000256" key="7">
    <source>
        <dbReference type="ARBA" id="ARBA00022824"/>
    </source>
</evidence>
<dbReference type="GO" id="GO:0030158">
    <property type="term" value="F:protein xylosyltransferase activity"/>
    <property type="evidence" value="ECO:0007669"/>
    <property type="project" value="InterPro"/>
</dbReference>
<keyword evidence="16" id="KW-1185">Reference proteome</keyword>
<keyword evidence="7" id="KW-0256">Endoplasmic reticulum</keyword>
<dbReference type="InterPro" id="IPR043538">
    <property type="entry name" value="XYLT"/>
</dbReference>
<evidence type="ECO:0000256" key="10">
    <source>
        <dbReference type="ARBA" id="ARBA00023034"/>
    </source>
</evidence>
<keyword evidence="8" id="KW-0735">Signal-anchor</keyword>
<evidence type="ECO:0000256" key="1">
    <source>
        <dbReference type="ARBA" id="ARBA00004323"/>
    </source>
</evidence>
<evidence type="ECO:0000256" key="13">
    <source>
        <dbReference type="ARBA" id="ARBA00023180"/>
    </source>
</evidence>
<evidence type="ECO:0000256" key="9">
    <source>
        <dbReference type="ARBA" id="ARBA00022989"/>
    </source>
</evidence>
<dbReference type="STRING" id="475255.SAMN04488101_102575"/>
<dbReference type="Proteomes" id="UP000192678">
    <property type="component" value="Unassembled WGS sequence"/>
</dbReference>
<evidence type="ECO:0000256" key="8">
    <source>
        <dbReference type="ARBA" id="ARBA00022968"/>
    </source>
</evidence>
<name>A0A1W2BKL3_9SPHI</name>
<keyword evidence="11" id="KW-0472">Membrane</keyword>
<dbReference type="GO" id="GO:0015012">
    <property type="term" value="P:heparan sulfate proteoglycan biosynthetic process"/>
    <property type="evidence" value="ECO:0007669"/>
    <property type="project" value="TreeGrafter"/>
</dbReference>
<keyword evidence="6" id="KW-0479">Metal-binding</keyword>
<comment type="subcellular location">
    <subcellularLocation>
        <location evidence="2">Endoplasmic reticulum membrane</location>
        <topology evidence="2">Single-pass type II membrane protein</topology>
    </subcellularLocation>
    <subcellularLocation>
        <location evidence="1">Golgi apparatus membrane</location>
        <topology evidence="1">Single-pass type II membrane protein</topology>
    </subcellularLocation>
</comment>
<dbReference type="PANTHER" id="PTHR46025:SF3">
    <property type="entry name" value="XYLOSYLTRANSFERASE OXT"/>
    <property type="match status" value="1"/>
</dbReference>
<keyword evidence="5" id="KW-0812">Transmembrane</keyword>
<evidence type="ECO:0000256" key="11">
    <source>
        <dbReference type="ARBA" id="ARBA00023136"/>
    </source>
</evidence>
<evidence type="ECO:0000256" key="4">
    <source>
        <dbReference type="ARBA" id="ARBA00022679"/>
    </source>
</evidence>
<evidence type="ECO:0000256" key="14">
    <source>
        <dbReference type="ARBA" id="ARBA00042865"/>
    </source>
</evidence>
<dbReference type="Pfam" id="PF02485">
    <property type="entry name" value="Branch"/>
    <property type="match status" value="1"/>
</dbReference>
<dbReference type="GO" id="GO:0050650">
    <property type="term" value="P:chondroitin sulfate proteoglycan biosynthetic process"/>
    <property type="evidence" value="ECO:0007669"/>
    <property type="project" value="TreeGrafter"/>
</dbReference>
<keyword evidence="4" id="KW-0808">Transferase</keyword>
<keyword evidence="10" id="KW-0333">Golgi apparatus</keyword>
<proteinExistence type="predicted"/>